<keyword evidence="2" id="KW-1185">Reference proteome</keyword>
<dbReference type="Pfam" id="PF06949">
    <property type="entry name" value="DUF1292"/>
    <property type="match status" value="1"/>
</dbReference>
<dbReference type="eggNOG" id="ENOG5032RHV">
    <property type="taxonomic scope" value="Bacteria"/>
</dbReference>
<protein>
    <submittedName>
        <fullName evidence="1">Uncharacterized protein</fullName>
    </submittedName>
</protein>
<sequence length="93" mass="10730">MDENLSNIITLNDENGDEVRFEFLDLVEYEGEKYVVLLPEDGDGEVVILQLDDTDLDSEEDTFLGVEDEETLQAVFGIFKERNKDEFEFGDEE</sequence>
<reference evidence="1 2" key="2">
    <citation type="submission" date="2007-06" db="EMBL/GenBank/DDBJ databases">
        <title>Draft genome sequence of Pseudoflavonifractor capillosus ATCC 29799.</title>
        <authorList>
            <person name="Sudarsanam P."/>
            <person name="Ley R."/>
            <person name="Guruge J."/>
            <person name="Turnbaugh P.J."/>
            <person name="Mahowald M."/>
            <person name="Liep D."/>
            <person name="Gordon J."/>
        </authorList>
    </citation>
    <scope>NUCLEOTIDE SEQUENCE [LARGE SCALE GENOMIC DNA]</scope>
    <source>
        <strain evidence="1 2">ATCC 29799</strain>
    </source>
</reference>
<dbReference type="AlphaFoldDB" id="A6NRF3"/>
<comment type="caution">
    <text evidence="1">The sequence shown here is derived from an EMBL/GenBank/DDBJ whole genome shotgun (WGS) entry which is preliminary data.</text>
</comment>
<evidence type="ECO:0000313" key="1">
    <source>
        <dbReference type="EMBL" id="EDN01649.1"/>
    </source>
</evidence>
<evidence type="ECO:0000313" key="2">
    <source>
        <dbReference type="Proteomes" id="UP000003639"/>
    </source>
</evidence>
<dbReference type="InterPro" id="IPR009711">
    <property type="entry name" value="UPF0473"/>
</dbReference>
<dbReference type="STRING" id="411467.BACCAP_00781"/>
<organism evidence="1 2">
    <name type="scientific">Pseudoflavonifractor capillosus ATCC 29799</name>
    <dbReference type="NCBI Taxonomy" id="411467"/>
    <lineage>
        <taxon>Bacteria</taxon>
        <taxon>Bacillati</taxon>
        <taxon>Bacillota</taxon>
        <taxon>Clostridia</taxon>
        <taxon>Eubacteriales</taxon>
        <taxon>Oscillospiraceae</taxon>
        <taxon>Pseudoflavonifractor</taxon>
    </lineage>
</organism>
<name>A6NRF3_9FIRM</name>
<accession>A6NRF3</accession>
<reference evidence="1 2" key="1">
    <citation type="submission" date="2007-04" db="EMBL/GenBank/DDBJ databases">
        <authorList>
            <person name="Fulton L."/>
            <person name="Clifton S."/>
            <person name="Fulton B."/>
            <person name="Xu J."/>
            <person name="Minx P."/>
            <person name="Pepin K.H."/>
            <person name="Johnson M."/>
            <person name="Thiruvilangam P."/>
            <person name="Bhonagiri V."/>
            <person name="Nash W.E."/>
            <person name="Mardis E.R."/>
            <person name="Wilson R.K."/>
        </authorList>
    </citation>
    <scope>NUCLEOTIDE SEQUENCE [LARGE SCALE GENOMIC DNA]</scope>
    <source>
        <strain evidence="1 2">ATCC 29799</strain>
    </source>
</reference>
<dbReference type="RefSeq" id="WP_006571330.1">
    <property type="nucleotide sequence ID" value="NZ_AAXG02000005.1"/>
</dbReference>
<dbReference type="Proteomes" id="UP000003639">
    <property type="component" value="Unassembled WGS sequence"/>
</dbReference>
<gene>
    <name evidence="1" type="ORF">BACCAP_00781</name>
</gene>
<dbReference type="OrthoDB" id="2056794at2"/>
<dbReference type="EMBL" id="AAXG02000005">
    <property type="protein sequence ID" value="EDN01649.1"/>
    <property type="molecule type" value="Genomic_DNA"/>
</dbReference>
<proteinExistence type="predicted"/>